<reference evidence="1" key="1">
    <citation type="submission" date="2022-04" db="EMBL/GenBank/DDBJ databases">
        <title>Tomato heritable bacteria conferring resistance against bacterial wilt.</title>
        <authorList>
            <person name="Yin J."/>
        </authorList>
    </citation>
    <scope>NUCLEOTIDE SEQUENCE</scope>
    <source>
        <strain evidence="1">Cra20</strain>
    </source>
</reference>
<evidence type="ECO:0000313" key="1">
    <source>
        <dbReference type="EMBL" id="MDT8757181.1"/>
    </source>
</evidence>
<name>A0ABU3MYY5_9SPHN</name>
<protein>
    <recommendedName>
        <fullName evidence="2">Helix-hairpin-helix domain-containing protein</fullName>
    </recommendedName>
</protein>
<evidence type="ECO:0008006" key="2">
    <source>
        <dbReference type="Google" id="ProtNLM"/>
    </source>
</evidence>
<accession>A0ABU3MYY5</accession>
<sequence>MLSVSEQATLNLEEARSLRASGASYRQIRRHLGLSAGQVGYIRRALAREKAAGTKLRRNTPDATDRDLPVSQSVLPSGLRRLLVASGYRTLGDLADRLCDSGLPGLEKISGIGPHKAALVRRLLDHYRLLPGNDDLRSAVEALFPDLAEP</sequence>
<organism evidence="1">
    <name type="scientific">Sphingomonas psychrotolerans</name>
    <dbReference type="NCBI Taxonomy" id="1327635"/>
    <lineage>
        <taxon>Bacteria</taxon>
        <taxon>Pseudomonadati</taxon>
        <taxon>Pseudomonadota</taxon>
        <taxon>Alphaproteobacteria</taxon>
        <taxon>Sphingomonadales</taxon>
        <taxon>Sphingomonadaceae</taxon>
        <taxon>Sphingomonas</taxon>
    </lineage>
</organism>
<comment type="caution">
    <text evidence="1">The sequence shown here is derived from an EMBL/GenBank/DDBJ whole genome shotgun (WGS) entry which is preliminary data.</text>
</comment>
<dbReference type="EMBL" id="JALMLT010000001">
    <property type="protein sequence ID" value="MDT8757181.1"/>
    <property type="molecule type" value="Genomic_DNA"/>
</dbReference>
<gene>
    <name evidence="1" type="ORF">MZO42_00585</name>
</gene>
<proteinExistence type="predicted"/>